<feature type="chain" id="PRO_5008405136" evidence="1">
    <location>
        <begin position="19"/>
        <end position="68"/>
    </location>
</feature>
<dbReference type="EMBL" id="JXJN01020040">
    <property type="status" value="NOT_ANNOTATED_CDS"/>
    <property type="molecule type" value="Genomic_DNA"/>
</dbReference>
<protein>
    <submittedName>
        <fullName evidence="2">Uncharacterized protein</fullName>
    </submittedName>
</protein>
<dbReference type="VEuPathDB" id="VectorBase:GPPI039787"/>
<dbReference type="EnsemblMetazoa" id="GPPI039787-RA">
    <property type="protein sequence ID" value="GPPI039787-PA"/>
    <property type="gene ID" value="GPPI039787"/>
</dbReference>
<dbReference type="STRING" id="67801.A0A1B0BT84"/>
<keyword evidence="1" id="KW-0732">Signal</keyword>
<reference evidence="2" key="2">
    <citation type="submission" date="2020-05" db="UniProtKB">
        <authorList>
            <consortium name="EnsemblMetazoa"/>
        </authorList>
    </citation>
    <scope>IDENTIFICATION</scope>
    <source>
        <strain evidence="2">IAEA</strain>
    </source>
</reference>
<accession>A0A1B0BT84</accession>
<feature type="signal peptide" evidence="1">
    <location>
        <begin position="1"/>
        <end position="18"/>
    </location>
</feature>
<organism evidence="2 3">
    <name type="scientific">Glossina palpalis gambiensis</name>
    <dbReference type="NCBI Taxonomy" id="67801"/>
    <lineage>
        <taxon>Eukaryota</taxon>
        <taxon>Metazoa</taxon>
        <taxon>Ecdysozoa</taxon>
        <taxon>Arthropoda</taxon>
        <taxon>Hexapoda</taxon>
        <taxon>Insecta</taxon>
        <taxon>Pterygota</taxon>
        <taxon>Neoptera</taxon>
        <taxon>Endopterygota</taxon>
        <taxon>Diptera</taxon>
        <taxon>Brachycera</taxon>
        <taxon>Muscomorpha</taxon>
        <taxon>Hippoboscoidea</taxon>
        <taxon>Glossinidae</taxon>
        <taxon>Glossina</taxon>
    </lineage>
</organism>
<evidence type="ECO:0000313" key="2">
    <source>
        <dbReference type="EnsemblMetazoa" id="GPPI039787-PA"/>
    </source>
</evidence>
<dbReference type="AlphaFoldDB" id="A0A1B0BT84"/>
<evidence type="ECO:0000256" key="1">
    <source>
        <dbReference type="SAM" id="SignalP"/>
    </source>
</evidence>
<sequence>MPSGLRFFVFLWITFANSWISYTTITNSRSSSLGIGSGISAAANTRHFGLMMGVQAQPSLTEKIPLGK</sequence>
<evidence type="ECO:0000313" key="3">
    <source>
        <dbReference type="Proteomes" id="UP000092460"/>
    </source>
</evidence>
<reference evidence="3" key="1">
    <citation type="submission" date="2015-01" db="EMBL/GenBank/DDBJ databases">
        <authorList>
            <person name="Aksoy S."/>
            <person name="Warren W."/>
            <person name="Wilson R.K."/>
        </authorList>
    </citation>
    <scope>NUCLEOTIDE SEQUENCE [LARGE SCALE GENOMIC DNA]</scope>
    <source>
        <strain evidence="3">IAEA</strain>
    </source>
</reference>
<keyword evidence="3" id="KW-1185">Reference proteome</keyword>
<dbReference type="Proteomes" id="UP000092460">
    <property type="component" value="Unassembled WGS sequence"/>
</dbReference>
<name>A0A1B0BT84_9MUSC</name>
<proteinExistence type="predicted"/>